<reference evidence="2 3" key="1">
    <citation type="submission" date="2020-03" db="EMBL/GenBank/DDBJ databases">
        <title>Rubrivivax benzoatilyticus JA2 (sequenced after 10 years sub-culturing).</title>
        <authorList>
            <person name="Gupta D."/>
            <person name="Chintalapati S."/>
            <person name="Chintalapati V.R."/>
        </authorList>
    </citation>
    <scope>NUCLEOTIDE SEQUENCE [LARGE SCALE GENOMIC DNA]</scope>
    <source>
        <strain evidence="2 3">JA2-Mal</strain>
    </source>
</reference>
<sequence>MSSHAFDARSPQDFADLVQAHPLAWICSLGADGPRATPLPLLVQLDADGRPRAVEGHFARANPQLQALQRDPLALVLWLGAQGYVSPSWMQDRTQAPSWNYASAQCLVRVQFLGDEALHHHLETLSRHHEAGRPCAWATAEMGPRLHELARRVVGFRAEVVELRQRYKLGQDERDDVYADILTGLHAQGDGELQQWMRRLNPGRGPRATVDDPAAGDGGGAAT</sequence>
<proteinExistence type="predicted"/>
<name>A0ABX0I0P2_9BURK</name>
<dbReference type="RefSeq" id="WP_009857468.1">
    <property type="nucleotide sequence ID" value="NZ_JAAOCD010000012.1"/>
</dbReference>
<dbReference type="PANTHER" id="PTHR35802">
    <property type="entry name" value="PROTEASE SYNTHASE AND SPORULATION PROTEIN PAI 2"/>
    <property type="match status" value="1"/>
</dbReference>
<evidence type="ECO:0000256" key="1">
    <source>
        <dbReference type="SAM" id="MobiDB-lite"/>
    </source>
</evidence>
<feature type="region of interest" description="Disordered" evidence="1">
    <location>
        <begin position="201"/>
        <end position="223"/>
    </location>
</feature>
<dbReference type="InterPro" id="IPR012349">
    <property type="entry name" value="Split_barrel_FMN-bd"/>
</dbReference>
<comment type="caution">
    <text evidence="2">The sequence shown here is derived from an EMBL/GenBank/DDBJ whole genome shotgun (WGS) entry which is preliminary data.</text>
</comment>
<evidence type="ECO:0000313" key="2">
    <source>
        <dbReference type="EMBL" id="NHL00271.1"/>
    </source>
</evidence>
<dbReference type="Gene3D" id="2.30.110.10">
    <property type="entry name" value="Electron Transport, Fmn-binding Protein, Chain A"/>
    <property type="match status" value="1"/>
</dbReference>
<dbReference type="Proteomes" id="UP000802098">
    <property type="component" value="Unassembled WGS sequence"/>
</dbReference>
<dbReference type="EMBL" id="JAAOCD010000012">
    <property type="protein sequence ID" value="NHL00271.1"/>
    <property type="molecule type" value="Genomic_DNA"/>
</dbReference>
<accession>A0ABX0I0P2</accession>
<dbReference type="InterPro" id="IPR007396">
    <property type="entry name" value="TR_PAI2-type"/>
</dbReference>
<dbReference type="PANTHER" id="PTHR35802:SF1">
    <property type="entry name" value="PROTEASE SYNTHASE AND SPORULATION PROTEIN PAI 2"/>
    <property type="match status" value="1"/>
</dbReference>
<gene>
    <name evidence="2" type="ORF">G7087_17960</name>
</gene>
<keyword evidence="3" id="KW-1185">Reference proteome</keyword>
<protein>
    <submittedName>
        <fullName evidence="2">FMN-binding negative transcriptional regulator</fullName>
    </submittedName>
</protein>
<dbReference type="Pfam" id="PF04299">
    <property type="entry name" value="FMN_bind_2"/>
    <property type="match status" value="1"/>
</dbReference>
<organism evidence="2 3">
    <name type="scientific">Rubrivivax benzoatilyticus</name>
    <dbReference type="NCBI Taxonomy" id="316997"/>
    <lineage>
        <taxon>Bacteria</taxon>
        <taxon>Pseudomonadati</taxon>
        <taxon>Pseudomonadota</taxon>
        <taxon>Betaproteobacteria</taxon>
        <taxon>Burkholderiales</taxon>
        <taxon>Sphaerotilaceae</taxon>
        <taxon>Rubrivivax</taxon>
    </lineage>
</organism>
<dbReference type="PIRSF" id="PIRSF010372">
    <property type="entry name" value="PaiB"/>
    <property type="match status" value="1"/>
</dbReference>
<evidence type="ECO:0000313" key="3">
    <source>
        <dbReference type="Proteomes" id="UP000802098"/>
    </source>
</evidence>
<dbReference type="SUPFAM" id="SSF50475">
    <property type="entry name" value="FMN-binding split barrel"/>
    <property type="match status" value="1"/>
</dbReference>